<evidence type="ECO:0000256" key="1">
    <source>
        <dbReference type="SAM" id="MobiDB-lite"/>
    </source>
</evidence>
<reference evidence="2 3" key="1">
    <citation type="submission" date="2024-01" db="EMBL/GenBank/DDBJ databases">
        <title>The complete chloroplast genome sequence of Lithospermum erythrorhizon: insights into the phylogenetic relationship among Boraginaceae species and the maternal lineages of purple gromwells.</title>
        <authorList>
            <person name="Okada T."/>
            <person name="Watanabe K."/>
        </authorList>
    </citation>
    <scope>NUCLEOTIDE SEQUENCE [LARGE SCALE GENOMIC DNA]</scope>
</reference>
<comment type="caution">
    <text evidence="2">The sequence shown here is derived from an EMBL/GenBank/DDBJ whole genome shotgun (WGS) entry which is preliminary data.</text>
</comment>
<sequence>MVVEEERDTYAQNWNDYDQTDSGGSSRTQQYSTEVLPAFQNHVRVRSELRDASVHHQLQSDLVEHIWKKFGMFRD</sequence>
<feature type="region of interest" description="Disordered" evidence="1">
    <location>
        <begin position="1"/>
        <end position="29"/>
    </location>
</feature>
<keyword evidence="3" id="KW-1185">Reference proteome</keyword>
<organism evidence="2 3">
    <name type="scientific">Lithospermum erythrorhizon</name>
    <name type="common">Purple gromwell</name>
    <name type="synonym">Lithospermum officinale var. erythrorhizon</name>
    <dbReference type="NCBI Taxonomy" id="34254"/>
    <lineage>
        <taxon>Eukaryota</taxon>
        <taxon>Viridiplantae</taxon>
        <taxon>Streptophyta</taxon>
        <taxon>Embryophyta</taxon>
        <taxon>Tracheophyta</taxon>
        <taxon>Spermatophyta</taxon>
        <taxon>Magnoliopsida</taxon>
        <taxon>eudicotyledons</taxon>
        <taxon>Gunneridae</taxon>
        <taxon>Pentapetalae</taxon>
        <taxon>asterids</taxon>
        <taxon>lamiids</taxon>
        <taxon>Boraginales</taxon>
        <taxon>Boraginaceae</taxon>
        <taxon>Boraginoideae</taxon>
        <taxon>Lithospermeae</taxon>
        <taxon>Lithospermum</taxon>
    </lineage>
</organism>
<accession>A0AAV3QFU6</accession>
<gene>
    <name evidence="2" type="ORF">LIER_18933</name>
</gene>
<protein>
    <submittedName>
        <fullName evidence="2">Uncharacterized protein</fullName>
    </submittedName>
</protein>
<evidence type="ECO:0000313" key="3">
    <source>
        <dbReference type="Proteomes" id="UP001454036"/>
    </source>
</evidence>
<evidence type="ECO:0000313" key="2">
    <source>
        <dbReference type="EMBL" id="GAA0162949.1"/>
    </source>
</evidence>
<proteinExistence type="predicted"/>
<dbReference type="EMBL" id="BAABME010004608">
    <property type="protein sequence ID" value="GAA0162949.1"/>
    <property type="molecule type" value="Genomic_DNA"/>
</dbReference>
<dbReference type="Proteomes" id="UP001454036">
    <property type="component" value="Unassembled WGS sequence"/>
</dbReference>
<feature type="compositionally biased region" description="Polar residues" evidence="1">
    <location>
        <begin position="10"/>
        <end position="29"/>
    </location>
</feature>
<name>A0AAV3QFU6_LITER</name>
<dbReference type="AlphaFoldDB" id="A0AAV3QFU6"/>